<evidence type="ECO:0000313" key="2">
    <source>
        <dbReference type="RefSeq" id="XP_022244684.1"/>
    </source>
</evidence>
<feature type="non-terminal residue" evidence="2">
    <location>
        <position position="195"/>
    </location>
</feature>
<evidence type="ECO:0000313" key="1">
    <source>
        <dbReference type="Proteomes" id="UP000694941"/>
    </source>
</evidence>
<proteinExistence type="predicted"/>
<name>A0ABM1SM28_LIMPO</name>
<dbReference type="RefSeq" id="XP_022244684.1">
    <property type="nucleotide sequence ID" value="XM_022388976.1"/>
</dbReference>
<accession>A0ABM1SM28</accession>
<reference evidence="2" key="1">
    <citation type="submission" date="2025-08" db="UniProtKB">
        <authorList>
            <consortium name="RefSeq"/>
        </authorList>
    </citation>
    <scope>IDENTIFICATION</scope>
    <source>
        <tissue evidence="2">Muscle</tissue>
    </source>
</reference>
<sequence length="195" mass="21782">MPFVDDELFWCADVDGKIVDLSCLDSGPNVIVQQQPEDFQVLPNTDHPAMVHGLEDEQEELLRQLSEPGLELDNLFTNTDVKVDSARNPWMLSDSLFGLTSSHRKRKKQRSYNEFARSCCSLISSGVSDISSSKTVNTPDERQVALFTQLFSSPALCVPIKKNRPLPMETNFSTSESNITTTDCFKPMNYGGAKN</sequence>
<keyword evidence="1" id="KW-1185">Reference proteome</keyword>
<dbReference type="Proteomes" id="UP000694941">
    <property type="component" value="Unplaced"/>
</dbReference>
<gene>
    <name evidence="2" type="primary">LOC111086377</name>
</gene>
<dbReference type="GeneID" id="111086377"/>
<organism evidence="1 2">
    <name type="scientific">Limulus polyphemus</name>
    <name type="common">Atlantic horseshoe crab</name>
    <dbReference type="NCBI Taxonomy" id="6850"/>
    <lineage>
        <taxon>Eukaryota</taxon>
        <taxon>Metazoa</taxon>
        <taxon>Ecdysozoa</taxon>
        <taxon>Arthropoda</taxon>
        <taxon>Chelicerata</taxon>
        <taxon>Merostomata</taxon>
        <taxon>Xiphosura</taxon>
        <taxon>Limulidae</taxon>
        <taxon>Limulus</taxon>
    </lineage>
</organism>
<protein>
    <submittedName>
        <fullName evidence="2">Uncharacterized protein LOC111086377</fullName>
    </submittedName>
</protein>